<evidence type="ECO:0000256" key="1">
    <source>
        <dbReference type="SAM" id="MobiDB-lite"/>
    </source>
</evidence>
<evidence type="ECO:0000313" key="3">
    <source>
        <dbReference type="EMBL" id="MDC0709546.1"/>
    </source>
</evidence>
<name>A0ABT5DB65_9BACT</name>
<comment type="caution">
    <text evidence="3">The sequence shown here is derived from an EMBL/GenBank/DDBJ whole genome shotgun (WGS) entry which is preliminary data.</text>
</comment>
<evidence type="ECO:0008006" key="5">
    <source>
        <dbReference type="Google" id="ProtNLM"/>
    </source>
</evidence>
<gene>
    <name evidence="3" type="ORF">POL68_13835</name>
</gene>
<evidence type="ECO:0000313" key="4">
    <source>
        <dbReference type="Proteomes" id="UP001221838"/>
    </source>
</evidence>
<dbReference type="Proteomes" id="UP001221838">
    <property type="component" value="Unassembled WGS sequence"/>
</dbReference>
<keyword evidence="2" id="KW-0732">Signal</keyword>
<keyword evidence="4" id="KW-1185">Reference proteome</keyword>
<accession>A0ABT5DB65</accession>
<dbReference type="EMBL" id="JAQNDM010000002">
    <property type="protein sequence ID" value="MDC0709546.1"/>
    <property type="molecule type" value="Genomic_DNA"/>
</dbReference>
<protein>
    <recommendedName>
        <fullName evidence="5">Secreted protein</fullName>
    </recommendedName>
</protein>
<feature type="region of interest" description="Disordered" evidence="1">
    <location>
        <begin position="73"/>
        <end position="97"/>
    </location>
</feature>
<organism evidence="3 4">
    <name type="scientific">Stigmatella ashevillensis</name>
    <dbReference type="NCBI Taxonomy" id="2995309"/>
    <lineage>
        <taxon>Bacteria</taxon>
        <taxon>Pseudomonadati</taxon>
        <taxon>Myxococcota</taxon>
        <taxon>Myxococcia</taxon>
        <taxon>Myxococcales</taxon>
        <taxon>Cystobacterineae</taxon>
        <taxon>Archangiaceae</taxon>
        <taxon>Stigmatella</taxon>
    </lineage>
</organism>
<dbReference type="RefSeq" id="WP_272138187.1">
    <property type="nucleotide sequence ID" value="NZ_JAQNDM010000002.1"/>
</dbReference>
<reference evidence="3 4" key="1">
    <citation type="submission" date="2022-11" db="EMBL/GenBank/DDBJ databases">
        <title>Minimal conservation of predation-associated metabolite biosynthetic gene clusters underscores biosynthetic potential of Myxococcota including descriptions for ten novel species: Archangium lansinium sp. nov., Myxococcus landrumus sp. nov., Nannocystis bai.</title>
        <authorList>
            <person name="Ahearne A."/>
            <person name="Stevens C."/>
            <person name="Dowd S."/>
        </authorList>
    </citation>
    <scope>NUCLEOTIDE SEQUENCE [LARGE SCALE GENOMIC DNA]</scope>
    <source>
        <strain evidence="3 4">NCWAL01</strain>
    </source>
</reference>
<feature type="signal peptide" evidence="2">
    <location>
        <begin position="1"/>
        <end position="30"/>
    </location>
</feature>
<sequence>MRKLFAANALKACAFVAGTLMTLSAGPAFASEQQSCGGCGPAPCCTILWVDFCGCPWGESNTLQKPVEARFQSTGTTGSCGEGDSSSAAQTSEVETEAQQACFPQEVAALTRPLVNGSSWNTL</sequence>
<proteinExistence type="predicted"/>
<feature type="chain" id="PRO_5045053688" description="Secreted protein" evidence="2">
    <location>
        <begin position="31"/>
        <end position="123"/>
    </location>
</feature>
<evidence type="ECO:0000256" key="2">
    <source>
        <dbReference type="SAM" id="SignalP"/>
    </source>
</evidence>